<organism evidence="1 2">
    <name type="scientific">Rhizopus delemar</name>
    <dbReference type="NCBI Taxonomy" id="936053"/>
    <lineage>
        <taxon>Eukaryota</taxon>
        <taxon>Fungi</taxon>
        <taxon>Fungi incertae sedis</taxon>
        <taxon>Mucoromycota</taxon>
        <taxon>Mucoromycotina</taxon>
        <taxon>Mucoromycetes</taxon>
        <taxon>Mucorales</taxon>
        <taxon>Mucorineae</taxon>
        <taxon>Rhizopodaceae</taxon>
        <taxon>Rhizopus</taxon>
    </lineage>
</organism>
<dbReference type="EMBL" id="JAANIU010011761">
    <property type="protein sequence ID" value="KAG1530839.1"/>
    <property type="molecule type" value="Genomic_DNA"/>
</dbReference>
<proteinExistence type="predicted"/>
<protein>
    <submittedName>
        <fullName evidence="1">Uncharacterized protein</fullName>
    </submittedName>
</protein>
<name>A0A9P7C0A5_9FUNG</name>
<gene>
    <name evidence="1" type="ORF">G6F50_017056</name>
</gene>
<dbReference type="AlphaFoldDB" id="A0A9P7C0A5"/>
<comment type="caution">
    <text evidence="1">The sequence shown here is derived from an EMBL/GenBank/DDBJ whole genome shotgun (WGS) entry which is preliminary data.</text>
</comment>
<evidence type="ECO:0000313" key="2">
    <source>
        <dbReference type="Proteomes" id="UP000740926"/>
    </source>
</evidence>
<sequence length="135" mass="14971">MGDGVWRRQRVRFCRDQPAGVLAMEGPRVARFRAYVAGNSIIAFNGRAIGIAQRYICAVLTHAATGAAGYSRSFERSDHRFRRINQAFFLDGIRRQLFSHPHRWGVQGRGLPPPQARGFCGFGLRLGVIGAGLSE</sequence>
<accession>A0A9P7C0A5</accession>
<keyword evidence="2" id="KW-1185">Reference proteome</keyword>
<evidence type="ECO:0000313" key="1">
    <source>
        <dbReference type="EMBL" id="KAG1530839.1"/>
    </source>
</evidence>
<reference evidence="1 2" key="1">
    <citation type="journal article" date="2020" name="Microb. Genom.">
        <title>Genetic diversity of clinical and environmental Mucorales isolates obtained from an investigation of mucormycosis cases among solid organ transplant recipients.</title>
        <authorList>
            <person name="Nguyen M.H."/>
            <person name="Kaul D."/>
            <person name="Muto C."/>
            <person name="Cheng S.J."/>
            <person name="Richter R.A."/>
            <person name="Bruno V.M."/>
            <person name="Liu G."/>
            <person name="Beyhan S."/>
            <person name="Sundermann A.J."/>
            <person name="Mounaud S."/>
            <person name="Pasculle A.W."/>
            <person name="Nierman W.C."/>
            <person name="Driscoll E."/>
            <person name="Cumbie R."/>
            <person name="Clancy C.J."/>
            <person name="Dupont C.L."/>
        </authorList>
    </citation>
    <scope>NUCLEOTIDE SEQUENCE [LARGE SCALE GENOMIC DNA]</scope>
    <source>
        <strain evidence="1 2">GL24</strain>
    </source>
</reference>
<dbReference type="Proteomes" id="UP000740926">
    <property type="component" value="Unassembled WGS sequence"/>
</dbReference>